<accession>A0A7C5JXF2</accession>
<proteinExistence type="predicted"/>
<dbReference type="EMBL" id="DRTU01000168">
    <property type="protein sequence ID" value="HHI00596.1"/>
    <property type="molecule type" value="Genomic_DNA"/>
</dbReference>
<dbReference type="Proteomes" id="UP000886217">
    <property type="component" value="Unassembled WGS sequence"/>
</dbReference>
<comment type="caution">
    <text evidence="2">The sequence shown here is derived from an EMBL/GenBank/DDBJ whole genome shotgun (WGS) entry which is preliminary data.</text>
</comment>
<dbReference type="InterPro" id="IPR028098">
    <property type="entry name" value="Glyco_trans_4-like_N"/>
</dbReference>
<dbReference type="AlphaFoldDB" id="A0A7C5JXF2"/>
<gene>
    <name evidence="2" type="ORF">ENL40_03850</name>
</gene>
<sequence>MVKVMQISRFDENNDVIKAIMSTKFQHYFIQIPEPLHNKHPWRYIGIKLGALRMLLRTKPNVLIIHNYQGLPYGLLLLLLSKLLKIKTIMQFETDDSMFPRKDLPLKQYLIKLFRMPFIILTAKLADRLQVFTQWEVEMLSEKCRVNESKIRTIPYGTDFEIGTTKKENFILSVARWFERKN</sequence>
<feature type="non-terminal residue" evidence="2">
    <location>
        <position position="182"/>
    </location>
</feature>
<evidence type="ECO:0000313" key="2">
    <source>
        <dbReference type="EMBL" id="HHI00596.1"/>
    </source>
</evidence>
<name>A0A7C5JXF2_THELI</name>
<evidence type="ECO:0000259" key="1">
    <source>
        <dbReference type="Pfam" id="PF13439"/>
    </source>
</evidence>
<dbReference type="SUPFAM" id="SSF53756">
    <property type="entry name" value="UDP-Glycosyltransferase/glycogen phosphorylase"/>
    <property type="match status" value="1"/>
</dbReference>
<feature type="domain" description="Glycosyltransferase subfamily 4-like N-terminal" evidence="1">
    <location>
        <begin position="32"/>
        <end position="161"/>
    </location>
</feature>
<organism evidence="2">
    <name type="scientific">Thermococcus litoralis</name>
    <dbReference type="NCBI Taxonomy" id="2265"/>
    <lineage>
        <taxon>Archaea</taxon>
        <taxon>Methanobacteriati</taxon>
        <taxon>Methanobacteriota</taxon>
        <taxon>Thermococci</taxon>
        <taxon>Thermococcales</taxon>
        <taxon>Thermococcaceae</taxon>
        <taxon>Thermococcus</taxon>
    </lineage>
</organism>
<dbReference type="Pfam" id="PF13439">
    <property type="entry name" value="Glyco_transf_4"/>
    <property type="match status" value="1"/>
</dbReference>
<reference evidence="2" key="1">
    <citation type="journal article" date="2020" name="mSystems">
        <title>Genome- and Community-Level Interaction Insights into Carbon Utilization and Element Cycling Functions of Hydrothermarchaeota in Hydrothermal Sediment.</title>
        <authorList>
            <person name="Zhou Z."/>
            <person name="Liu Y."/>
            <person name="Xu W."/>
            <person name="Pan J."/>
            <person name="Luo Z.H."/>
            <person name="Li M."/>
        </authorList>
    </citation>
    <scope>NUCLEOTIDE SEQUENCE [LARGE SCALE GENOMIC DNA]</scope>
    <source>
        <strain evidence="2">HyVt-93</strain>
    </source>
</reference>
<dbReference type="Gene3D" id="3.40.50.2000">
    <property type="entry name" value="Glycogen Phosphorylase B"/>
    <property type="match status" value="1"/>
</dbReference>
<protein>
    <recommendedName>
        <fullName evidence="1">Glycosyltransferase subfamily 4-like N-terminal domain-containing protein</fullName>
    </recommendedName>
</protein>